<evidence type="ECO:0000256" key="4">
    <source>
        <dbReference type="ARBA" id="ARBA00022946"/>
    </source>
</evidence>
<keyword evidence="3" id="KW-0999">Mitochondrion inner membrane</keyword>
<dbReference type="PANTHER" id="PTHR31107">
    <property type="entry name" value="APOPTOGENIC PROTEIN 1, MITOCHONDRIAL"/>
    <property type="match status" value="1"/>
</dbReference>
<dbReference type="OMA" id="AWNQEFW"/>
<organism evidence="7 8">
    <name type="scientific">Scophthalmus maximus</name>
    <name type="common">Turbot</name>
    <name type="synonym">Psetta maxima</name>
    <dbReference type="NCBI Taxonomy" id="52904"/>
    <lineage>
        <taxon>Eukaryota</taxon>
        <taxon>Metazoa</taxon>
        <taxon>Chordata</taxon>
        <taxon>Craniata</taxon>
        <taxon>Vertebrata</taxon>
        <taxon>Euteleostomi</taxon>
        <taxon>Actinopterygii</taxon>
        <taxon>Neopterygii</taxon>
        <taxon>Teleostei</taxon>
        <taxon>Neoteleostei</taxon>
        <taxon>Acanthomorphata</taxon>
        <taxon>Carangaria</taxon>
        <taxon>Pleuronectiformes</taxon>
        <taxon>Pleuronectoidei</taxon>
        <taxon>Scophthalmidae</taxon>
        <taxon>Scophthalmus</taxon>
    </lineage>
</organism>
<dbReference type="Pfam" id="PF10231">
    <property type="entry name" value="COA8"/>
    <property type="match status" value="1"/>
</dbReference>
<dbReference type="GO" id="GO:0005743">
    <property type="term" value="C:mitochondrial inner membrane"/>
    <property type="evidence" value="ECO:0007669"/>
    <property type="project" value="UniProtKB-SubCell"/>
</dbReference>
<evidence type="ECO:0000313" key="8">
    <source>
        <dbReference type="Proteomes" id="UP000246464"/>
    </source>
</evidence>
<name>A0A2U9CH79_SCOMX</name>
<keyword evidence="4" id="KW-0809">Transit peptide</keyword>
<dbReference type="Proteomes" id="UP000246464">
    <property type="component" value="Chromosome 17"/>
</dbReference>
<evidence type="ECO:0000256" key="3">
    <source>
        <dbReference type="ARBA" id="ARBA00022792"/>
    </source>
</evidence>
<dbReference type="GO" id="GO:0097193">
    <property type="term" value="P:intrinsic apoptotic signaling pathway"/>
    <property type="evidence" value="ECO:0007669"/>
    <property type="project" value="InterPro"/>
</dbReference>
<evidence type="ECO:0000256" key="1">
    <source>
        <dbReference type="ARBA" id="ARBA00004443"/>
    </source>
</evidence>
<comment type="subcellular location">
    <subcellularLocation>
        <location evidence="1">Mitochondrion inner membrane</location>
        <topology evidence="1">Peripheral membrane protein</topology>
        <orientation evidence="1">Matrix side</orientation>
    </subcellularLocation>
</comment>
<dbReference type="EMBL" id="CP026259">
    <property type="protein sequence ID" value="AWP15975.1"/>
    <property type="molecule type" value="Genomic_DNA"/>
</dbReference>
<keyword evidence="8" id="KW-1185">Reference proteome</keyword>
<evidence type="ECO:0000256" key="2">
    <source>
        <dbReference type="ARBA" id="ARBA00005453"/>
    </source>
</evidence>
<accession>A0A2U9CH79</accession>
<dbReference type="InterPro" id="IPR018796">
    <property type="entry name" value="COA8"/>
</dbReference>
<gene>
    <name evidence="7" type="ORF">SMAX5B_009035</name>
</gene>
<reference evidence="7 8" key="1">
    <citation type="submission" date="2017-12" db="EMBL/GenBank/DDBJ databases">
        <title>Integrating genomic resources of turbot (Scophthalmus maximus) in depth evaluation of genetic and physical mapping variation across individuals.</title>
        <authorList>
            <person name="Martinez P."/>
        </authorList>
    </citation>
    <scope>NUCLEOTIDE SEQUENCE [LARGE SCALE GENOMIC DNA]</scope>
</reference>
<keyword evidence="5" id="KW-0496">Mitochondrion</keyword>
<keyword evidence="6" id="KW-0472">Membrane</keyword>
<evidence type="ECO:0000256" key="6">
    <source>
        <dbReference type="ARBA" id="ARBA00023136"/>
    </source>
</evidence>
<dbReference type="PANTHER" id="PTHR31107:SF2">
    <property type="entry name" value="CYTOCHROME C OXIDASE ASSEMBLY FACTOR 8"/>
    <property type="match status" value="1"/>
</dbReference>
<dbReference type="STRING" id="52904.ENSSMAP00000009185"/>
<dbReference type="AlphaFoldDB" id="A0A2U9CH79"/>
<sequence length="199" mass="23022">MSARCLTRRSLRPVALLAPPRPHTASAVIGRFCSSAQTQRVKAAKRSTFRPAAGSTHDWIGPPNPLSNLRPIVYHVAEDESELEGRLRRLRQETEDWNHNFWTQQNITFTKEKDAFIISHLKAEGLTVRDEQGRRRSLGCEDMATFYKSFLDTNRTRHVNYNKEWYRRNFTITLLMARVALSDMWRTVTRKKNSASTSS</sequence>
<comment type="similarity">
    <text evidence="2">Belongs to the COA8 family.</text>
</comment>
<protein>
    <submittedName>
        <fullName evidence="7">Putative apoptogenic protein 1 mitochondrial</fullName>
    </submittedName>
</protein>
<proteinExistence type="inferred from homology"/>
<evidence type="ECO:0000256" key="5">
    <source>
        <dbReference type="ARBA" id="ARBA00023128"/>
    </source>
</evidence>
<evidence type="ECO:0000313" key="7">
    <source>
        <dbReference type="EMBL" id="AWP15975.1"/>
    </source>
</evidence>